<dbReference type="GO" id="GO:0008270">
    <property type="term" value="F:zinc ion binding"/>
    <property type="evidence" value="ECO:0007669"/>
    <property type="project" value="InterPro"/>
</dbReference>
<keyword evidence="8" id="KW-0804">Transcription</keyword>
<dbReference type="PANTHER" id="PTHR47338">
    <property type="entry name" value="ZN(II)2CYS6 TRANSCRIPTION FACTOR (EUROFUNG)-RELATED"/>
    <property type="match status" value="1"/>
</dbReference>
<dbReference type="Proteomes" id="UP001055219">
    <property type="component" value="Unassembled WGS sequence"/>
</dbReference>
<evidence type="ECO:0000256" key="2">
    <source>
        <dbReference type="ARBA" id="ARBA00004370"/>
    </source>
</evidence>
<dbReference type="GeneID" id="75829755"/>
<evidence type="ECO:0000256" key="6">
    <source>
        <dbReference type="ARBA" id="ARBA00023015"/>
    </source>
</evidence>
<proteinExistence type="predicted"/>
<dbReference type="GO" id="GO:0006351">
    <property type="term" value="P:DNA-templated transcription"/>
    <property type="evidence" value="ECO:0007669"/>
    <property type="project" value="InterPro"/>
</dbReference>
<evidence type="ECO:0000256" key="4">
    <source>
        <dbReference type="ARBA" id="ARBA00022723"/>
    </source>
</evidence>
<dbReference type="PANTHER" id="PTHR47338:SF16">
    <property type="entry name" value="TRANSCRIPTION FACTOR, PUTATIVE (AFU_ORTHOLOGUE AFUA_2G09360)-RELATED"/>
    <property type="match status" value="1"/>
</dbReference>
<evidence type="ECO:0000313" key="12">
    <source>
        <dbReference type="EMBL" id="KAI6781085.1"/>
    </source>
</evidence>
<gene>
    <name evidence="12" type="ORF">J7T54_003252</name>
</gene>
<name>A0A9Q0BDZ5_9HYPO</name>
<evidence type="ECO:0000256" key="1">
    <source>
        <dbReference type="ARBA" id="ARBA00004123"/>
    </source>
</evidence>
<dbReference type="Gene3D" id="1.20.1250.20">
    <property type="entry name" value="MFS general substrate transporter like domains"/>
    <property type="match status" value="1"/>
</dbReference>
<accession>A0A9Q0BDZ5</accession>
<reference evidence="12" key="2">
    <citation type="submission" date="2022-07" db="EMBL/GenBank/DDBJ databases">
        <authorList>
            <person name="Goncalves M.F.M."/>
            <person name="Hilario S."/>
            <person name="Van De Peer Y."/>
            <person name="Esteves A.C."/>
            <person name="Alves A."/>
        </authorList>
    </citation>
    <scope>NUCLEOTIDE SEQUENCE</scope>
    <source>
        <strain evidence="12">MUM 19.33</strain>
    </source>
</reference>
<keyword evidence="6" id="KW-0805">Transcription regulation</keyword>
<dbReference type="InterPro" id="IPR007219">
    <property type="entry name" value="XnlR_reg_dom"/>
</dbReference>
<dbReference type="EMBL" id="JAGIXG020000025">
    <property type="protein sequence ID" value="KAI6781085.1"/>
    <property type="molecule type" value="Genomic_DNA"/>
</dbReference>
<sequence length="632" mass="71620">MSSNASYCSPNQPNRAAAMLELDPVWKQEMVSHYFDVVHDTHHSLFHRPTFERDLRNNQIPDVILYSVLSLGIRFASSPQRRDHHFAELAYRALDMRDLSIVTIQGCLLLGTMCFVDNKAATETLYVATAIRLGLILDLPQRKCQTELERQINLRVYWTLYMTDLWVSAGLKLSRQILFRDDVELPSEESVFLGLSPTEPVRTASGERTRSIWGEMAKLARIWSDVQDLNNMAVECGLEPMALAAEIDAIAARLDAWQHQLPFYIQESEQNLERANAMGINVGNSFAALHLGFHYYYEVLCYRFMAESFRHPTPQTMAYAEKCAQHAEAFCDLLYLCEDKDNRCSYAMVGHMLVVTSTVYMHRLLCSSSESGLAEEQAPEIRKRLAHNFEILTELQLHWVSLDACLSRLKVFHNACLFSIEHSFNMDRWMLRFILEHGSQMPEKFIVQPDDAQETWIGGAESAVGASARSLQDWLSRIWRKAAPIWTASRGPNASRTEIACTVFAGQVLSGSWFAHSAIYFFEQVGITFEMAYNLGLVGTGIAFCGTVLSWFLMNQFGLRKLYIAGMLAMITALCVIGVLRVASHEKILSLRWVQSALCICWLLSFSLTVGPVGWTIPAEVSSTRLRSQSIR</sequence>
<dbReference type="Pfam" id="PF00083">
    <property type="entry name" value="Sugar_tr"/>
    <property type="match status" value="1"/>
</dbReference>
<evidence type="ECO:0000256" key="8">
    <source>
        <dbReference type="ARBA" id="ARBA00023163"/>
    </source>
</evidence>
<dbReference type="OrthoDB" id="1924787at2759"/>
<reference evidence="12" key="1">
    <citation type="journal article" date="2021" name="J Fungi (Basel)">
        <title>Genomic and Metabolomic Analyses of the Marine Fungus Emericellopsis cladophorae: Insights into Saltwater Adaptability Mechanisms and Its Biosynthetic Potential.</title>
        <authorList>
            <person name="Goncalves M.F.M."/>
            <person name="Hilario S."/>
            <person name="Van de Peer Y."/>
            <person name="Esteves A.C."/>
            <person name="Alves A."/>
        </authorList>
    </citation>
    <scope>NUCLEOTIDE SEQUENCE</scope>
    <source>
        <strain evidence="12">MUM 19.33</strain>
    </source>
</reference>
<dbReference type="Pfam" id="PF04082">
    <property type="entry name" value="Fungal_trans"/>
    <property type="match status" value="1"/>
</dbReference>
<dbReference type="GO" id="GO:0003677">
    <property type="term" value="F:DNA binding"/>
    <property type="evidence" value="ECO:0007669"/>
    <property type="project" value="InterPro"/>
</dbReference>
<evidence type="ECO:0000256" key="10">
    <source>
        <dbReference type="SAM" id="Phobius"/>
    </source>
</evidence>
<keyword evidence="4" id="KW-0479">Metal-binding</keyword>
<dbReference type="InterPro" id="IPR036259">
    <property type="entry name" value="MFS_trans_sf"/>
</dbReference>
<dbReference type="InterPro" id="IPR050815">
    <property type="entry name" value="TF_fung"/>
</dbReference>
<dbReference type="SUPFAM" id="SSF103473">
    <property type="entry name" value="MFS general substrate transporter"/>
    <property type="match status" value="1"/>
</dbReference>
<keyword evidence="9" id="KW-0539">Nucleus</keyword>
<protein>
    <recommendedName>
        <fullName evidence="11">Xylanolytic transcriptional activator regulatory domain-containing protein</fullName>
    </recommendedName>
</protein>
<keyword evidence="7 10" id="KW-0472">Membrane</keyword>
<evidence type="ECO:0000256" key="7">
    <source>
        <dbReference type="ARBA" id="ARBA00023136"/>
    </source>
</evidence>
<keyword evidence="5 10" id="KW-1133">Transmembrane helix</keyword>
<dbReference type="GO" id="GO:0000981">
    <property type="term" value="F:DNA-binding transcription factor activity, RNA polymerase II-specific"/>
    <property type="evidence" value="ECO:0007669"/>
    <property type="project" value="InterPro"/>
</dbReference>
<dbReference type="InterPro" id="IPR005828">
    <property type="entry name" value="MFS_sugar_transport-like"/>
</dbReference>
<feature type="transmembrane region" description="Helical" evidence="10">
    <location>
        <begin position="595"/>
        <end position="617"/>
    </location>
</feature>
<dbReference type="RefSeq" id="XP_051361941.1">
    <property type="nucleotide sequence ID" value="XM_051506813.1"/>
</dbReference>
<dbReference type="GO" id="GO:0022857">
    <property type="term" value="F:transmembrane transporter activity"/>
    <property type="evidence" value="ECO:0007669"/>
    <property type="project" value="InterPro"/>
</dbReference>
<keyword evidence="3 10" id="KW-0812">Transmembrane</keyword>
<comment type="caution">
    <text evidence="12">The sequence shown here is derived from an EMBL/GenBank/DDBJ whole genome shotgun (WGS) entry which is preliminary data.</text>
</comment>
<evidence type="ECO:0000256" key="9">
    <source>
        <dbReference type="ARBA" id="ARBA00023242"/>
    </source>
</evidence>
<feature type="domain" description="Xylanolytic transcriptional activator regulatory" evidence="11">
    <location>
        <begin position="32"/>
        <end position="226"/>
    </location>
</feature>
<dbReference type="CDD" id="cd12148">
    <property type="entry name" value="fungal_TF_MHR"/>
    <property type="match status" value="1"/>
</dbReference>
<evidence type="ECO:0000256" key="3">
    <source>
        <dbReference type="ARBA" id="ARBA00022692"/>
    </source>
</evidence>
<dbReference type="AlphaFoldDB" id="A0A9Q0BDZ5"/>
<keyword evidence="13" id="KW-1185">Reference proteome</keyword>
<comment type="subcellular location">
    <subcellularLocation>
        <location evidence="2">Membrane</location>
    </subcellularLocation>
    <subcellularLocation>
        <location evidence="1">Nucleus</location>
    </subcellularLocation>
</comment>
<feature type="transmembrane region" description="Helical" evidence="10">
    <location>
        <begin position="562"/>
        <end position="583"/>
    </location>
</feature>
<feature type="transmembrane region" description="Helical" evidence="10">
    <location>
        <begin position="531"/>
        <end position="553"/>
    </location>
</feature>
<evidence type="ECO:0000259" key="11">
    <source>
        <dbReference type="Pfam" id="PF04082"/>
    </source>
</evidence>
<organism evidence="12 13">
    <name type="scientific">Emericellopsis cladophorae</name>
    <dbReference type="NCBI Taxonomy" id="2686198"/>
    <lineage>
        <taxon>Eukaryota</taxon>
        <taxon>Fungi</taxon>
        <taxon>Dikarya</taxon>
        <taxon>Ascomycota</taxon>
        <taxon>Pezizomycotina</taxon>
        <taxon>Sordariomycetes</taxon>
        <taxon>Hypocreomycetidae</taxon>
        <taxon>Hypocreales</taxon>
        <taxon>Bionectriaceae</taxon>
        <taxon>Emericellopsis</taxon>
    </lineage>
</organism>
<dbReference type="GO" id="GO:0005634">
    <property type="term" value="C:nucleus"/>
    <property type="evidence" value="ECO:0007669"/>
    <property type="project" value="UniProtKB-SubCell"/>
</dbReference>
<dbReference type="GO" id="GO:0016020">
    <property type="term" value="C:membrane"/>
    <property type="evidence" value="ECO:0007669"/>
    <property type="project" value="UniProtKB-SubCell"/>
</dbReference>
<evidence type="ECO:0000256" key="5">
    <source>
        <dbReference type="ARBA" id="ARBA00022989"/>
    </source>
</evidence>
<evidence type="ECO:0000313" key="13">
    <source>
        <dbReference type="Proteomes" id="UP001055219"/>
    </source>
</evidence>